<dbReference type="PANTHER" id="PTHR24096">
    <property type="entry name" value="LONG-CHAIN-FATTY-ACID--COA LIGASE"/>
    <property type="match status" value="1"/>
</dbReference>
<gene>
    <name evidence="2" type="ORF">JCM15093_3146</name>
</gene>
<sequence>MSCNDFFRPFMEFKESCIIDVSTKSHYTYDVFFQKVMNISSELFMAKLTPRSIVLIYKISNPFESILAFFACLKSDLIPFIVDTEDIKNISDLKYKAIITNSIISSTKTLPIILNSISGVVVYEMDSEDYYKGNENDFIIVTSSKSTSTVAKKILLGAKETLFNIESNRKSLPILKDERTLVLLPFSYSYGLIAQFLTHLFVGTDIIIAPRIVGVIQLKTIIHDYDVTNIFLTPLLARLILIYNNTFINNNLRFVTLGGDKPCQSTINGVRSLFDCEIYGTYGLAEAGPRVATSKLNIEKTKVDIGQINPGIEVSIVEDEKYREITKIKAIGYLKIYTPSIYLGYIQGSSLCKPESSEFIMTKDIVYNSDNTYCLLGRDNEYIMIGSKLYWFQDFKSFFYNNPNVLKVKIQKDTDSKLIFTIFYKSKDSVNFDMEDSFNSYFGIKKDLDYSLTVVGYQYNQYK</sequence>
<dbReference type="AlphaFoldDB" id="A0A069D692"/>
<reference evidence="2 3" key="1">
    <citation type="journal article" date="2015" name="Microbes Environ.">
        <title>Distribution and evolution of nitrogen fixation genes in the phylum bacteroidetes.</title>
        <authorList>
            <person name="Inoue J."/>
            <person name="Oshima K."/>
            <person name="Suda W."/>
            <person name="Sakamoto M."/>
            <person name="Iino T."/>
            <person name="Noda S."/>
            <person name="Hongoh Y."/>
            <person name="Hattori M."/>
            <person name="Ohkuma M."/>
        </authorList>
    </citation>
    <scope>NUCLEOTIDE SEQUENCE [LARGE SCALE GENOMIC DNA]</scope>
    <source>
        <strain evidence="2 3">JCM 15093</strain>
    </source>
</reference>
<protein>
    <submittedName>
        <fullName evidence="2">Long-chain-fatty-acid-CoA ligase</fullName>
    </submittedName>
</protein>
<dbReference type="EMBL" id="BAJS01000030">
    <property type="protein sequence ID" value="GAK37860.1"/>
    <property type="molecule type" value="Genomic_DNA"/>
</dbReference>
<dbReference type="eggNOG" id="COG0318">
    <property type="taxonomic scope" value="Bacteria"/>
</dbReference>
<keyword evidence="2" id="KW-0436">Ligase</keyword>
<organism evidence="2 3">
    <name type="scientific">Bacteroides graminisolvens DSM 19988 = JCM 15093</name>
    <dbReference type="NCBI Taxonomy" id="1121097"/>
    <lineage>
        <taxon>Bacteria</taxon>
        <taxon>Pseudomonadati</taxon>
        <taxon>Bacteroidota</taxon>
        <taxon>Bacteroidia</taxon>
        <taxon>Bacteroidales</taxon>
        <taxon>Bacteroidaceae</taxon>
        <taxon>Bacteroides</taxon>
    </lineage>
</organism>
<proteinExistence type="predicted"/>
<dbReference type="Gene3D" id="3.40.50.12780">
    <property type="entry name" value="N-terminal domain of ligase-like"/>
    <property type="match status" value="1"/>
</dbReference>
<keyword evidence="3" id="KW-1185">Reference proteome</keyword>
<accession>A0A069D692</accession>
<comment type="caution">
    <text evidence="2">The sequence shown here is derived from an EMBL/GenBank/DDBJ whole genome shotgun (WGS) entry which is preliminary data.</text>
</comment>
<dbReference type="Proteomes" id="UP000027601">
    <property type="component" value="Unassembled WGS sequence"/>
</dbReference>
<evidence type="ECO:0000313" key="2">
    <source>
        <dbReference type="EMBL" id="GAK37860.1"/>
    </source>
</evidence>
<feature type="domain" description="AMP-dependent synthetase/ligase" evidence="1">
    <location>
        <begin position="20"/>
        <end position="345"/>
    </location>
</feature>
<dbReference type="RefSeq" id="WP_024997435.1">
    <property type="nucleotide sequence ID" value="NZ_ATZI01000018.1"/>
</dbReference>
<dbReference type="OrthoDB" id="8445630at2"/>
<dbReference type="Pfam" id="PF00501">
    <property type="entry name" value="AMP-binding"/>
    <property type="match status" value="1"/>
</dbReference>
<dbReference type="InterPro" id="IPR042099">
    <property type="entry name" value="ANL_N_sf"/>
</dbReference>
<dbReference type="SUPFAM" id="SSF56801">
    <property type="entry name" value="Acetyl-CoA synthetase-like"/>
    <property type="match status" value="1"/>
</dbReference>
<dbReference type="STRING" id="1121097.GCA_000428125_02846"/>
<dbReference type="InterPro" id="IPR000873">
    <property type="entry name" value="AMP-dep_synth/lig_dom"/>
</dbReference>
<name>A0A069D692_9BACE</name>
<evidence type="ECO:0000259" key="1">
    <source>
        <dbReference type="Pfam" id="PF00501"/>
    </source>
</evidence>
<evidence type="ECO:0000313" key="3">
    <source>
        <dbReference type="Proteomes" id="UP000027601"/>
    </source>
</evidence>
<dbReference type="PANTHER" id="PTHR24096:SF267">
    <property type="entry name" value="MALONATE--COA LIGASE ACSF3, MITOCHONDRIAL"/>
    <property type="match status" value="1"/>
</dbReference>
<dbReference type="GO" id="GO:0016405">
    <property type="term" value="F:CoA-ligase activity"/>
    <property type="evidence" value="ECO:0007669"/>
    <property type="project" value="TreeGrafter"/>
</dbReference>